<reference evidence="2 3" key="1">
    <citation type="submission" date="2015-10" db="EMBL/GenBank/DDBJ databases">
        <title>Genome analyses suggest a sexual origin of heterokaryosis in a supposedly ancient asexual fungus.</title>
        <authorList>
            <person name="Ropars J."/>
            <person name="Sedzielewska K."/>
            <person name="Noel J."/>
            <person name="Charron P."/>
            <person name="Farinelli L."/>
            <person name="Marton T."/>
            <person name="Kruger M."/>
            <person name="Pelin A."/>
            <person name="Brachmann A."/>
            <person name="Corradi N."/>
        </authorList>
    </citation>
    <scope>NUCLEOTIDE SEQUENCE [LARGE SCALE GENOMIC DNA]</scope>
    <source>
        <strain evidence="2 3">A4</strain>
    </source>
</reference>
<dbReference type="Gene3D" id="1.10.510.10">
    <property type="entry name" value="Transferase(Phosphotransferase) domain 1"/>
    <property type="match status" value="1"/>
</dbReference>
<protein>
    <recommendedName>
        <fullName evidence="1">Serine-threonine/tyrosine-protein kinase catalytic domain-containing protein</fullName>
    </recommendedName>
</protein>
<comment type="caution">
    <text evidence="2">The sequence shown here is derived from an EMBL/GenBank/DDBJ whole genome shotgun (WGS) entry which is preliminary data.</text>
</comment>
<dbReference type="AlphaFoldDB" id="A0A2I1HF32"/>
<gene>
    <name evidence="2" type="ORF">RhiirA4_478580</name>
</gene>
<dbReference type="SUPFAM" id="SSF56112">
    <property type="entry name" value="Protein kinase-like (PK-like)"/>
    <property type="match status" value="1"/>
</dbReference>
<sequence length="121" mass="14366">MKRSDGIRKVGYLKWIPYDQFNNVEYLDERGFSTIYKAFWTNKNGSKEVALKCLNKLNENNENLNEFLNEWKYHRSCSNSYEIINLYGFTKNTTPLPDDAVPNDAIHLPIPNKYIVNYFWT</sequence>
<proteinExistence type="predicted"/>
<dbReference type="GO" id="GO:0004672">
    <property type="term" value="F:protein kinase activity"/>
    <property type="evidence" value="ECO:0007669"/>
    <property type="project" value="InterPro"/>
</dbReference>
<dbReference type="Proteomes" id="UP000234323">
    <property type="component" value="Unassembled WGS sequence"/>
</dbReference>
<evidence type="ECO:0000313" key="2">
    <source>
        <dbReference type="EMBL" id="PKY57484.1"/>
    </source>
</evidence>
<evidence type="ECO:0000313" key="3">
    <source>
        <dbReference type="Proteomes" id="UP000234323"/>
    </source>
</evidence>
<evidence type="ECO:0000259" key="1">
    <source>
        <dbReference type="Pfam" id="PF07714"/>
    </source>
</evidence>
<keyword evidence="3" id="KW-1185">Reference proteome</keyword>
<name>A0A2I1HF32_9GLOM</name>
<accession>A0A2I1HF32</accession>
<feature type="domain" description="Serine-threonine/tyrosine-protein kinase catalytic" evidence="1">
    <location>
        <begin position="26"/>
        <end position="95"/>
    </location>
</feature>
<organism evidence="2 3">
    <name type="scientific">Rhizophagus irregularis</name>
    <dbReference type="NCBI Taxonomy" id="588596"/>
    <lineage>
        <taxon>Eukaryota</taxon>
        <taxon>Fungi</taxon>
        <taxon>Fungi incertae sedis</taxon>
        <taxon>Mucoromycota</taxon>
        <taxon>Glomeromycotina</taxon>
        <taxon>Glomeromycetes</taxon>
        <taxon>Glomerales</taxon>
        <taxon>Glomeraceae</taxon>
        <taxon>Rhizophagus</taxon>
    </lineage>
</organism>
<dbReference type="EMBL" id="LLXI01002573">
    <property type="protein sequence ID" value="PKY57484.1"/>
    <property type="molecule type" value="Genomic_DNA"/>
</dbReference>
<dbReference type="InterPro" id="IPR011009">
    <property type="entry name" value="Kinase-like_dom_sf"/>
</dbReference>
<dbReference type="Pfam" id="PF07714">
    <property type="entry name" value="PK_Tyr_Ser-Thr"/>
    <property type="match status" value="1"/>
</dbReference>
<dbReference type="InterPro" id="IPR001245">
    <property type="entry name" value="Ser-Thr/Tyr_kinase_cat_dom"/>
</dbReference>